<accession>A0A923JEW1</accession>
<reference evidence="1 3" key="1">
    <citation type="journal article" date="2020" name="Microorganisms">
        <title>Reliable Identification of Environmental Pseudomonas Isolates Using the rpoD Gene.</title>
        <authorList>
            <consortium name="The Broad Institute Genome Sequencing Platform"/>
            <person name="Girard L."/>
            <person name="Lood C."/>
            <person name="Rokni-Zadeh H."/>
            <person name="van Noort V."/>
            <person name="Lavigne R."/>
            <person name="De Mot R."/>
        </authorList>
    </citation>
    <scope>NUCLEOTIDE SEQUENCE</scope>
    <source>
        <strain evidence="1 3">SWRI153</strain>
    </source>
</reference>
<evidence type="ECO:0000313" key="2">
    <source>
        <dbReference type="EMBL" id="MBV4486476.1"/>
    </source>
</evidence>
<organism evidence="1">
    <name type="scientific">Pseudomonas khorasanensis</name>
    <dbReference type="NCBI Taxonomy" id="2745508"/>
    <lineage>
        <taxon>Bacteria</taxon>
        <taxon>Pseudomonadati</taxon>
        <taxon>Pseudomonadota</taxon>
        <taxon>Gammaproteobacteria</taxon>
        <taxon>Pseudomonadales</taxon>
        <taxon>Pseudomonadaceae</taxon>
        <taxon>Pseudomonas</taxon>
    </lineage>
</organism>
<protein>
    <submittedName>
        <fullName evidence="1">Uncharacterized protein</fullName>
    </submittedName>
</protein>
<evidence type="ECO:0000313" key="3">
    <source>
        <dbReference type="Proteomes" id="UP000648816"/>
    </source>
</evidence>
<dbReference type="AlphaFoldDB" id="A0A923JEW1"/>
<dbReference type="EMBL" id="JABWQP010000004">
    <property type="protein sequence ID" value="MBC3342070.1"/>
    <property type="molecule type" value="Genomic_DNA"/>
</dbReference>
<dbReference type="EMBL" id="JABWQP020000004">
    <property type="protein sequence ID" value="MBV4486476.1"/>
    <property type="molecule type" value="Genomic_DNA"/>
</dbReference>
<keyword evidence="3" id="KW-1185">Reference proteome</keyword>
<reference evidence="1" key="2">
    <citation type="submission" date="2020-07" db="EMBL/GenBank/DDBJ databases">
        <authorList>
            <person name="Lood C."/>
            <person name="Girard L."/>
        </authorList>
    </citation>
    <scope>NUCLEOTIDE SEQUENCE</scope>
    <source>
        <strain evidence="1">SWRI153</strain>
    </source>
</reference>
<reference evidence="2" key="3">
    <citation type="submission" date="2021-06" db="EMBL/GenBank/DDBJ databases">
        <title>Updating the genus Pseudomonas: Description of 43 new species and partition of the Pseudomonas putida group.</title>
        <authorList>
            <person name="Girard L."/>
            <person name="Lood C."/>
            <person name="Vandamme P."/>
            <person name="Rokni-Zadeh H."/>
            <person name="Van Noort V."/>
            <person name="Hofte M."/>
            <person name="Lavigne R."/>
            <person name="De Mot R."/>
        </authorList>
    </citation>
    <scope>NUCLEOTIDE SEQUENCE</scope>
    <source>
        <strain evidence="2">SWRI153</strain>
    </source>
</reference>
<comment type="caution">
    <text evidence="1">The sequence shown here is derived from an EMBL/GenBank/DDBJ whole genome shotgun (WGS) entry which is preliminary data.</text>
</comment>
<sequence length="218" mass="24360">MDINSSSNAVTSHAVGMGNVLFANVEGQPADDMRFFMNCIYIALDKADKTYSSDKKPGPWFDHFVGMLWSMGWTAEGESIERVEEDFSGSVQKAWRSSVAPLLTRAQLLQVEASLARLESDVALLNKFVGLSGKTFNSHIVPVSYNRRGEIEIVISHVRLIKSVLTTNVLFWQVHQPQSQLDVRACKLVITRRALNANQTIVEQAIGEVSLEIEEYEI</sequence>
<dbReference type="Proteomes" id="UP000648816">
    <property type="component" value="Unassembled WGS sequence"/>
</dbReference>
<name>A0A923JEW1_9PSED</name>
<dbReference type="RefSeq" id="WP_186531604.1">
    <property type="nucleotide sequence ID" value="NZ_JABWQP020000004.1"/>
</dbReference>
<evidence type="ECO:0000313" key="1">
    <source>
        <dbReference type="EMBL" id="MBC3342070.1"/>
    </source>
</evidence>
<proteinExistence type="predicted"/>
<gene>
    <name evidence="2" type="ORF">HU727_012820</name>
    <name evidence="1" type="ORF">HU727_10500</name>
</gene>